<dbReference type="Proteomes" id="UP000262939">
    <property type="component" value="Unassembled WGS sequence"/>
</dbReference>
<evidence type="ECO:0000313" key="1">
    <source>
        <dbReference type="EMBL" id="RFU65907.1"/>
    </source>
</evidence>
<dbReference type="EMBL" id="QVTD01000003">
    <property type="protein sequence ID" value="RFU65907.1"/>
    <property type="molecule type" value="Genomic_DNA"/>
</dbReference>
<gene>
    <name evidence="1" type="ORF">D0466_08585</name>
</gene>
<reference evidence="1 2" key="1">
    <citation type="submission" date="2018-08" db="EMBL/GenBank/DDBJ databases">
        <title>Bacillus chawlae sp. nov., Bacillus glennii sp. nov., and Bacillus saganii sp. nov. Isolated from the Vehicle Assembly Building at Kennedy Space Center where the Viking Spacecraft were Assembled.</title>
        <authorList>
            <person name="Seuylemezian A."/>
            <person name="Vaishampayan P."/>
        </authorList>
    </citation>
    <scope>NUCLEOTIDE SEQUENCE [LARGE SCALE GENOMIC DNA]</scope>
    <source>
        <strain evidence="1 2">V44-8</strain>
    </source>
</reference>
<comment type="caution">
    <text evidence="1">The sequence shown here is derived from an EMBL/GenBank/DDBJ whole genome shotgun (WGS) entry which is preliminary data.</text>
</comment>
<proteinExistence type="predicted"/>
<organism evidence="1 2">
    <name type="scientific">Peribacillus glennii</name>
    <dbReference type="NCBI Taxonomy" id="2303991"/>
    <lineage>
        <taxon>Bacteria</taxon>
        <taxon>Bacillati</taxon>
        <taxon>Bacillota</taxon>
        <taxon>Bacilli</taxon>
        <taxon>Bacillales</taxon>
        <taxon>Bacillaceae</taxon>
        <taxon>Peribacillus</taxon>
    </lineage>
</organism>
<protein>
    <submittedName>
        <fullName evidence="1">Uncharacterized protein</fullName>
    </submittedName>
</protein>
<dbReference type="AlphaFoldDB" id="A0A372LHX3"/>
<keyword evidence="2" id="KW-1185">Reference proteome</keyword>
<accession>A0A372LHX3</accession>
<sequence>MLVEGKIHISDFFLGYIGQLTWGKAFLLQIYSERATMQFIPSNKKCLLRRRIFRFIELFPSLCIEWKSLKGVKVHV</sequence>
<evidence type="ECO:0000313" key="2">
    <source>
        <dbReference type="Proteomes" id="UP000262939"/>
    </source>
</evidence>
<name>A0A372LHX3_9BACI</name>